<dbReference type="PANTHER" id="PTHR13211">
    <property type="entry name" value="TELOMERASE CAJAL BODY PROTEIN 1"/>
    <property type="match status" value="1"/>
</dbReference>
<reference evidence="2" key="1">
    <citation type="journal article" date="2020" name="Stud. Mycol.">
        <title>101 Dothideomycetes genomes: a test case for predicting lifestyles and emergence of pathogens.</title>
        <authorList>
            <person name="Haridas S."/>
            <person name="Albert R."/>
            <person name="Binder M."/>
            <person name="Bloem J."/>
            <person name="Labutti K."/>
            <person name="Salamov A."/>
            <person name="Andreopoulos B."/>
            <person name="Baker S."/>
            <person name="Barry K."/>
            <person name="Bills G."/>
            <person name="Bluhm B."/>
            <person name="Cannon C."/>
            <person name="Castanera R."/>
            <person name="Culley D."/>
            <person name="Daum C."/>
            <person name="Ezra D."/>
            <person name="Gonzalez J."/>
            <person name="Henrissat B."/>
            <person name="Kuo A."/>
            <person name="Liang C."/>
            <person name="Lipzen A."/>
            <person name="Lutzoni F."/>
            <person name="Magnuson J."/>
            <person name="Mondo S."/>
            <person name="Nolan M."/>
            <person name="Ohm R."/>
            <person name="Pangilinan J."/>
            <person name="Park H.-J."/>
            <person name="Ramirez L."/>
            <person name="Alfaro M."/>
            <person name="Sun H."/>
            <person name="Tritt A."/>
            <person name="Yoshinaga Y."/>
            <person name="Zwiers L.-H."/>
            <person name="Turgeon B."/>
            <person name="Goodwin S."/>
            <person name="Spatafora J."/>
            <person name="Crous P."/>
            <person name="Grigoriev I."/>
        </authorList>
    </citation>
    <scope>NUCLEOTIDE SEQUENCE</scope>
    <source>
        <strain evidence="2">CBS 116435</strain>
    </source>
</reference>
<evidence type="ECO:0000313" key="3">
    <source>
        <dbReference type="Proteomes" id="UP000799441"/>
    </source>
</evidence>
<name>A0A9P4Q3W3_9PEZI</name>
<keyword evidence="3" id="KW-1185">Reference proteome</keyword>
<dbReference type="InterPro" id="IPR001680">
    <property type="entry name" value="WD40_rpt"/>
</dbReference>
<dbReference type="InterPro" id="IPR015943">
    <property type="entry name" value="WD40/YVTN_repeat-like_dom_sf"/>
</dbReference>
<feature type="compositionally biased region" description="Acidic residues" evidence="1">
    <location>
        <begin position="395"/>
        <end position="405"/>
    </location>
</feature>
<dbReference type="InterPro" id="IPR051150">
    <property type="entry name" value="SWT21/TCAB1_mRNA_Telomere"/>
</dbReference>
<dbReference type="Proteomes" id="UP000799441">
    <property type="component" value="Unassembled WGS sequence"/>
</dbReference>
<dbReference type="SMART" id="SM00320">
    <property type="entry name" value="WD40"/>
    <property type="match status" value="3"/>
</dbReference>
<dbReference type="PANTHER" id="PTHR13211:SF0">
    <property type="entry name" value="TELOMERASE CAJAL BODY PROTEIN 1"/>
    <property type="match status" value="1"/>
</dbReference>
<protein>
    <submittedName>
        <fullName evidence="2">WD40 repeat-like protein</fullName>
    </submittedName>
</protein>
<organism evidence="2 3">
    <name type="scientific">Polychaeton citri CBS 116435</name>
    <dbReference type="NCBI Taxonomy" id="1314669"/>
    <lineage>
        <taxon>Eukaryota</taxon>
        <taxon>Fungi</taxon>
        <taxon>Dikarya</taxon>
        <taxon>Ascomycota</taxon>
        <taxon>Pezizomycotina</taxon>
        <taxon>Dothideomycetes</taxon>
        <taxon>Dothideomycetidae</taxon>
        <taxon>Capnodiales</taxon>
        <taxon>Capnodiaceae</taxon>
        <taxon>Polychaeton</taxon>
    </lineage>
</organism>
<dbReference type="EMBL" id="MU003816">
    <property type="protein sequence ID" value="KAF2719035.1"/>
    <property type="molecule type" value="Genomic_DNA"/>
</dbReference>
<dbReference type="SUPFAM" id="SSF50978">
    <property type="entry name" value="WD40 repeat-like"/>
    <property type="match status" value="1"/>
</dbReference>
<sequence length="442" mass="47804">MAAAAAVHAVDGEQKTLPVDEGGKDANDSRYHCVASSVAQDRILDQTAAIELPYFQDAQFTADGTSIIALCKGNRLRSYVLPPDLLEPSSQPKHIVQYSETTLGSPIQSYATYPDYQLQDPSKTVYLAASRDQPIKLYNALYCNYQHASYPLIDQYTEVYLAPSSLVFGSSGQHFIAAISDRIYAFDISRDGHGPKASCRISSSIHMGGSTFGLIKTMSLDRYHGVLAAGSLQRNIALFENDGLGACIATFKLPDEHRGNGITSLGWSPDGTYLLAAERQSDCTQVFDVRYLRRHVSVLTGRKAKTPQVLGISVSPSDEGFVLSAGGTDGMARMWSNPGRIDDTQPPDFEFKAHDNPVTSVIWHPGGAVIATCSAVDGMPHMANVDPDNNGNTENDSDDNDESDDSIGVIPLGTQHHKVPITPRASTSHRLAATDSLKIWSP</sequence>
<dbReference type="InterPro" id="IPR036322">
    <property type="entry name" value="WD40_repeat_dom_sf"/>
</dbReference>
<dbReference type="OrthoDB" id="239865at2759"/>
<gene>
    <name evidence="2" type="ORF">K431DRAFT_287064</name>
</gene>
<evidence type="ECO:0000313" key="2">
    <source>
        <dbReference type="EMBL" id="KAF2719035.1"/>
    </source>
</evidence>
<dbReference type="AlphaFoldDB" id="A0A9P4Q3W3"/>
<dbReference type="Gene3D" id="2.130.10.10">
    <property type="entry name" value="YVTN repeat-like/Quinoprotein amine dehydrogenase"/>
    <property type="match status" value="1"/>
</dbReference>
<feature type="region of interest" description="Disordered" evidence="1">
    <location>
        <begin position="381"/>
        <end position="425"/>
    </location>
</feature>
<proteinExistence type="predicted"/>
<dbReference type="Pfam" id="PF00400">
    <property type="entry name" value="WD40"/>
    <property type="match status" value="2"/>
</dbReference>
<evidence type="ECO:0000256" key="1">
    <source>
        <dbReference type="SAM" id="MobiDB-lite"/>
    </source>
</evidence>
<comment type="caution">
    <text evidence="2">The sequence shown here is derived from an EMBL/GenBank/DDBJ whole genome shotgun (WGS) entry which is preliminary data.</text>
</comment>
<accession>A0A9P4Q3W3</accession>
<feature type="region of interest" description="Disordered" evidence="1">
    <location>
        <begin position="1"/>
        <end position="26"/>
    </location>
</feature>